<dbReference type="CDD" id="cd17537">
    <property type="entry name" value="REC_FixJ"/>
    <property type="match status" value="1"/>
</dbReference>
<evidence type="ECO:0000313" key="7">
    <source>
        <dbReference type="EMBL" id="MCM2565630.1"/>
    </source>
</evidence>
<dbReference type="Proteomes" id="UP001202243">
    <property type="component" value="Unassembled WGS sequence"/>
</dbReference>
<dbReference type="Gene3D" id="3.40.50.2300">
    <property type="match status" value="1"/>
</dbReference>
<proteinExistence type="predicted"/>
<protein>
    <submittedName>
        <fullName evidence="7">Response regulator</fullName>
    </submittedName>
</protein>
<keyword evidence="1" id="KW-0805">Transcription regulation</keyword>
<dbReference type="Gene3D" id="1.10.10.10">
    <property type="entry name" value="Winged helix-like DNA-binding domain superfamily/Winged helix DNA-binding domain"/>
    <property type="match status" value="1"/>
</dbReference>
<evidence type="ECO:0000313" key="8">
    <source>
        <dbReference type="Proteomes" id="UP001202243"/>
    </source>
</evidence>
<dbReference type="Pfam" id="PF00196">
    <property type="entry name" value="GerE"/>
    <property type="match status" value="1"/>
</dbReference>
<dbReference type="InterPro" id="IPR036388">
    <property type="entry name" value="WH-like_DNA-bd_sf"/>
</dbReference>
<evidence type="ECO:0000256" key="1">
    <source>
        <dbReference type="ARBA" id="ARBA00023015"/>
    </source>
</evidence>
<gene>
    <name evidence="7" type="ORF">NCG91_08460</name>
</gene>
<keyword evidence="8" id="KW-1185">Reference proteome</keyword>
<dbReference type="SUPFAM" id="SSF52172">
    <property type="entry name" value="CheY-like"/>
    <property type="match status" value="1"/>
</dbReference>
<feature type="domain" description="Response regulatory" evidence="6">
    <location>
        <begin position="7"/>
        <end position="124"/>
    </location>
</feature>
<dbReference type="InterPro" id="IPR016032">
    <property type="entry name" value="Sig_transdc_resp-reg_C-effctor"/>
</dbReference>
<dbReference type="PANTHER" id="PTHR44688:SF16">
    <property type="entry name" value="DNA-BINDING TRANSCRIPTIONAL ACTIVATOR DEVR_DOSR"/>
    <property type="match status" value="1"/>
</dbReference>
<name>A0ABT0WNH9_9BURK</name>
<dbReference type="PANTHER" id="PTHR44688">
    <property type="entry name" value="DNA-BINDING TRANSCRIPTIONAL ACTIVATOR DEVR_DOSR"/>
    <property type="match status" value="1"/>
</dbReference>
<keyword evidence="2" id="KW-0238">DNA-binding</keyword>
<dbReference type="SMART" id="SM00448">
    <property type="entry name" value="REC"/>
    <property type="match status" value="1"/>
</dbReference>
<evidence type="ECO:0000256" key="4">
    <source>
        <dbReference type="PROSITE-ProRule" id="PRU00169"/>
    </source>
</evidence>
<accession>A0ABT0WNH9</accession>
<reference evidence="7 8" key="1">
    <citation type="submission" date="2022-06" db="EMBL/GenBank/DDBJ databases">
        <title>Janthinobacterium kumbetensis sp. nov., isolated from spring water in Turkey.</title>
        <authorList>
            <person name="Inan Bektas K."/>
            <person name="Belduz A.A."/>
            <person name="Canakci S."/>
            <person name="Nalcaoglu A."/>
            <person name="Ceylan E."/>
            <person name="Kati H."/>
        </authorList>
    </citation>
    <scope>NUCLEOTIDE SEQUENCE [LARGE SCALE GENOMIC DNA]</scope>
    <source>
        <strain evidence="7 8">GK</strain>
    </source>
</reference>
<comment type="caution">
    <text evidence="7">The sequence shown here is derived from an EMBL/GenBank/DDBJ whole genome shotgun (WGS) entry which is preliminary data.</text>
</comment>
<feature type="domain" description="HTH luxR-type" evidence="5">
    <location>
        <begin position="140"/>
        <end position="205"/>
    </location>
</feature>
<dbReference type="SMART" id="SM00421">
    <property type="entry name" value="HTH_LUXR"/>
    <property type="match status" value="1"/>
</dbReference>
<dbReference type="PROSITE" id="PS00622">
    <property type="entry name" value="HTH_LUXR_1"/>
    <property type="match status" value="1"/>
</dbReference>
<dbReference type="SUPFAM" id="SSF46894">
    <property type="entry name" value="C-terminal effector domain of the bipartite response regulators"/>
    <property type="match status" value="1"/>
</dbReference>
<dbReference type="CDD" id="cd06170">
    <property type="entry name" value="LuxR_C_like"/>
    <property type="match status" value="1"/>
</dbReference>
<feature type="modified residue" description="4-aspartylphosphate" evidence="4">
    <location>
        <position position="56"/>
    </location>
</feature>
<dbReference type="RefSeq" id="WP_251349378.1">
    <property type="nucleotide sequence ID" value="NZ_JAMQGR010000002.1"/>
</dbReference>
<evidence type="ECO:0000256" key="3">
    <source>
        <dbReference type="ARBA" id="ARBA00023163"/>
    </source>
</evidence>
<organism evidence="7 8">
    <name type="scientific">Janthinobacterium kumbetense</name>
    <dbReference type="NCBI Taxonomy" id="2950280"/>
    <lineage>
        <taxon>Bacteria</taxon>
        <taxon>Pseudomonadati</taxon>
        <taxon>Pseudomonadota</taxon>
        <taxon>Betaproteobacteria</taxon>
        <taxon>Burkholderiales</taxon>
        <taxon>Oxalobacteraceae</taxon>
        <taxon>Janthinobacterium</taxon>
    </lineage>
</organism>
<dbReference type="InterPro" id="IPR001789">
    <property type="entry name" value="Sig_transdc_resp-reg_receiver"/>
</dbReference>
<dbReference type="PRINTS" id="PR00038">
    <property type="entry name" value="HTHLUXR"/>
</dbReference>
<keyword evidence="4" id="KW-0597">Phosphoprotein</keyword>
<evidence type="ECO:0000259" key="5">
    <source>
        <dbReference type="PROSITE" id="PS50043"/>
    </source>
</evidence>
<dbReference type="InterPro" id="IPR011006">
    <property type="entry name" value="CheY-like_superfamily"/>
</dbReference>
<dbReference type="EMBL" id="JAMQGR010000002">
    <property type="protein sequence ID" value="MCM2565630.1"/>
    <property type="molecule type" value="Genomic_DNA"/>
</dbReference>
<dbReference type="PROSITE" id="PS50110">
    <property type="entry name" value="RESPONSE_REGULATORY"/>
    <property type="match status" value="1"/>
</dbReference>
<dbReference type="PROSITE" id="PS50043">
    <property type="entry name" value="HTH_LUXR_2"/>
    <property type="match status" value="1"/>
</dbReference>
<sequence>MNESDAIIFVVDDDAAMRRSLAYLFDSAGWKVETFESARDFLQRYAGHVPGCLLLDVRMPLMSGLELQQELNNRTGHAISLPVIFLSGHGDLAMAVQTMKAGACDFLEKPCKDQVLLDAVSRAVARSVEESRNAASANTAQSALARLTAREREVALLMAEGKASKVIARELGISDKTVQVHRHNTMEKLGLHSAAEVARLLMASGEI</sequence>
<evidence type="ECO:0000259" key="6">
    <source>
        <dbReference type="PROSITE" id="PS50110"/>
    </source>
</evidence>
<keyword evidence="3" id="KW-0804">Transcription</keyword>
<dbReference type="InterPro" id="IPR000792">
    <property type="entry name" value="Tscrpt_reg_LuxR_C"/>
</dbReference>
<dbReference type="Pfam" id="PF00072">
    <property type="entry name" value="Response_reg"/>
    <property type="match status" value="1"/>
</dbReference>
<evidence type="ECO:0000256" key="2">
    <source>
        <dbReference type="ARBA" id="ARBA00023125"/>
    </source>
</evidence>